<dbReference type="Proteomes" id="UP000242469">
    <property type="component" value="Unassembled WGS sequence"/>
</dbReference>
<organism evidence="2 3">
    <name type="scientific">Marinobacterium iners DSM 11526</name>
    <dbReference type="NCBI Taxonomy" id="1122198"/>
    <lineage>
        <taxon>Bacteria</taxon>
        <taxon>Pseudomonadati</taxon>
        <taxon>Pseudomonadota</taxon>
        <taxon>Gammaproteobacteria</taxon>
        <taxon>Oceanospirillales</taxon>
        <taxon>Oceanospirillaceae</taxon>
        <taxon>Marinobacterium</taxon>
    </lineage>
</organism>
<dbReference type="AlphaFoldDB" id="A0A1H4GIY5"/>
<dbReference type="EMBL" id="FNRJ01000017">
    <property type="protein sequence ID" value="SEB09593.1"/>
    <property type="molecule type" value="Genomic_DNA"/>
</dbReference>
<dbReference type="STRING" id="1122198.SAMN02745729_11711"/>
<feature type="transmembrane region" description="Helical" evidence="1">
    <location>
        <begin position="119"/>
        <end position="139"/>
    </location>
</feature>
<dbReference type="OrthoDB" id="6199484at2"/>
<name>A0A1H4GIY5_9GAMM</name>
<feature type="transmembrane region" description="Helical" evidence="1">
    <location>
        <begin position="31"/>
        <end position="49"/>
    </location>
</feature>
<accession>A0A1H4GIY5</accession>
<evidence type="ECO:0000313" key="3">
    <source>
        <dbReference type="Proteomes" id="UP000242469"/>
    </source>
</evidence>
<reference evidence="3" key="1">
    <citation type="submission" date="2016-10" db="EMBL/GenBank/DDBJ databases">
        <authorList>
            <person name="Varghese N."/>
            <person name="Submissions S."/>
        </authorList>
    </citation>
    <scope>NUCLEOTIDE SEQUENCE [LARGE SCALE GENOMIC DNA]</scope>
    <source>
        <strain evidence="3">DSM 11526</strain>
    </source>
</reference>
<evidence type="ECO:0000256" key="1">
    <source>
        <dbReference type="SAM" id="Phobius"/>
    </source>
</evidence>
<feature type="transmembrane region" description="Helical" evidence="1">
    <location>
        <begin position="146"/>
        <end position="165"/>
    </location>
</feature>
<proteinExistence type="predicted"/>
<keyword evidence="1" id="KW-0472">Membrane</keyword>
<feature type="transmembrane region" description="Helical" evidence="1">
    <location>
        <begin position="70"/>
        <end position="92"/>
    </location>
</feature>
<dbReference type="RefSeq" id="WP_091827633.1">
    <property type="nucleotide sequence ID" value="NZ_FNRJ01000017.1"/>
</dbReference>
<keyword evidence="1" id="KW-1133">Transmembrane helix</keyword>
<keyword evidence="3" id="KW-1185">Reference proteome</keyword>
<gene>
    <name evidence="2" type="ORF">SAMN02745729_11711</name>
</gene>
<feature type="transmembrane region" description="Helical" evidence="1">
    <location>
        <begin position="171"/>
        <end position="190"/>
    </location>
</feature>
<sequence length="199" mass="21029">MAGDIVLLAAALFSAVLMFRQTEDTSEEQSLLLKVSCLALVFVALAALGRLTLTDSGQDIETLQRMLDNLALYAALPLLATVMAGQAMQWHWSRAGWGRWLLGLFALFELCRRIGLGEAYTLAMGIAISLVLLGAALRLHGTFARLASAGSGLLLAVAVCSPLLPVPPLPAFVLSSALAAALPLFAFALLSQVKQPSPQ</sequence>
<keyword evidence="1" id="KW-0812">Transmembrane</keyword>
<protein>
    <submittedName>
        <fullName evidence="2">Uncharacterized protein</fullName>
    </submittedName>
</protein>
<evidence type="ECO:0000313" key="2">
    <source>
        <dbReference type="EMBL" id="SEB09593.1"/>
    </source>
</evidence>